<organism evidence="2 3">
    <name type="scientific">Venturia effusa</name>
    <dbReference type="NCBI Taxonomy" id="50376"/>
    <lineage>
        <taxon>Eukaryota</taxon>
        <taxon>Fungi</taxon>
        <taxon>Dikarya</taxon>
        <taxon>Ascomycota</taxon>
        <taxon>Pezizomycotina</taxon>
        <taxon>Dothideomycetes</taxon>
        <taxon>Pleosporomycetidae</taxon>
        <taxon>Venturiales</taxon>
        <taxon>Venturiaceae</taxon>
        <taxon>Venturia</taxon>
    </lineage>
</organism>
<keyword evidence="3" id="KW-1185">Reference proteome</keyword>
<dbReference type="SUPFAM" id="SSF53067">
    <property type="entry name" value="Actin-like ATPase domain"/>
    <property type="match status" value="2"/>
</dbReference>
<protein>
    <submittedName>
        <fullName evidence="2">Uncharacterized protein</fullName>
    </submittedName>
</protein>
<evidence type="ECO:0000313" key="2">
    <source>
        <dbReference type="EMBL" id="QDS69038.1"/>
    </source>
</evidence>
<dbReference type="AlphaFoldDB" id="A0A517L070"/>
<dbReference type="EMBL" id="CP042186">
    <property type="protein sequence ID" value="QDS69038.1"/>
    <property type="molecule type" value="Genomic_DNA"/>
</dbReference>
<evidence type="ECO:0000313" key="3">
    <source>
        <dbReference type="Proteomes" id="UP000316270"/>
    </source>
</evidence>
<dbReference type="CDD" id="cd10170">
    <property type="entry name" value="ASKHA_NBD_HSP70"/>
    <property type="match status" value="1"/>
</dbReference>
<accession>A0A517L070</accession>
<sequence length="621" mass="68165">MPTAISYKHVTVGGRTESQVAHVGFEVLPGAPHTATCFKLLLDEKVKLTEFDDPTVVALGGLAAQLGKSAVEITTDFLSEIFDCLKRQFKGNGRDLLLMNSLLVFCITYPATWSDKAKRDTIAAAKAAGMRSGFFGEGQDHVIISISEPEAAAIAALIEMLEDGKISPGDAVAVCDSGGGTIDMVVYYIEATSPMTIRHLVPGLGGKFGSTAIDRALLSLLLSTFGDSFNNLDEAKKRPGSPLMKQFEERKAVFRTESSRMDPPIYPLRLSMTNVPYGTPYDSAEAEVLINKEMMESLFDPSVQMVIALVKKQIDAGNEAMPEGKKNQCMSPERRPYIASVGGFGSSDYLIECLKKAAIDGIKEVFSPYHPQLAVARGAAFHAVSDIEVLERLSRRHYGVCLNWSFEEGVDPEVMKYNPNWKGQESLGPLCKNRLIWSIAKGELVTERKVIRNLSFIFTPEDNSLEFELDLYVSNADHAPRYLQDAEGDNATAEHIGKMWMNFGDIDYMDPDICTPQKLETAAPLSKDKKKRKKPAPKKKANKKMKGPGANKGRVEEEEIGAEPQEQNKATYSYLMKFIIEIFLMKSDGELHFQAKTGATIDENGNAVGGVVRGAGKVDFT</sequence>
<dbReference type="Gene3D" id="3.90.640.10">
    <property type="entry name" value="Actin, Chain A, domain 4"/>
    <property type="match status" value="1"/>
</dbReference>
<gene>
    <name evidence="2" type="ORF">FKW77_009709</name>
</gene>
<dbReference type="OrthoDB" id="2963168at2759"/>
<dbReference type="Gene3D" id="3.30.420.40">
    <property type="match status" value="2"/>
</dbReference>
<feature type="region of interest" description="Disordered" evidence="1">
    <location>
        <begin position="520"/>
        <end position="565"/>
    </location>
</feature>
<name>A0A517L070_9PEZI</name>
<dbReference type="PANTHER" id="PTHR14187">
    <property type="entry name" value="ALPHA KINASE/ELONGATION FACTOR 2 KINASE"/>
    <property type="match status" value="1"/>
</dbReference>
<dbReference type="InterPro" id="IPR043129">
    <property type="entry name" value="ATPase_NBD"/>
</dbReference>
<dbReference type="Proteomes" id="UP000316270">
    <property type="component" value="Chromosome 2"/>
</dbReference>
<feature type="compositionally biased region" description="Basic residues" evidence="1">
    <location>
        <begin position="528"/>
        <end position="546"/>
    </location>
</feature>
<proteinExistence type="predicted"/>
<evidence type="ECO:0000256" key="1">
    <source>
        <dbReference type="SAM" id="MobiDB-lite"/>
    </source>
</evidence>
<dbReference type="PANTHER" id="PTHR14187:SF5">
    <property type="entry name" value="HEAT SHOCK 70 KDA PROTEIN 12A"/>
    <property type="match status" value="1"/>
</dbReference>
<dbReference type="STRING" id="50376.A0A517L070"/>
<reference evidence="2 3" key="1">
    <citation type="submission" date="2019-07" db="EMBL/GenBank/DDBJ databases">
        <title>Finished genome of Venturia effusa.</title>
        <authorList>
            <person name="Young C.A."/>
            <person name="Cox M.P."/>
            <person name="Ganley A.R.D."/>
            <person name="David W.J."/>
        </authorList>
    </citation>
    <scope>NUCLEOTIDE SEQUENCE [LARGE SCALE GENOMIC DNA]</scope>
    <source>
        <strain evidence="3">albino</strain>
    </source>
</reference>